<evidence type="ECO:0000313" key="4">
    <source>
        <dbReference type="EMBL" id="KDQ56830.1"/>
    </source>
</evidence>
<feature type="domain" description="DUF6533" evidence="3">
    <location>
        <begin position="21"/>
        <end position="65"/>
    </location>
</feature>
<feature type="transmembrane region" description="Helical" evidence="2">
    <location>
        <begin position="20"/>
        <end position="38"/>
    </location>
</feature>
<dbReference type="OrthoDB" id="3349377at2759"/>
<organism evidence="4 5">
    <name type="scientific">Jaapia argillacea MUCL 33604</name>
    <dbReference type="NCBI Taxonomy" id="933084"/>
    <lineage>
        <taxon>Eukaryota</taxon>
        <taxon>Fungi</taxon>
        <taxon>Dikarya</taxon>
        <taxon>Basidiomycota</taxon>
        <taxon>Agaricomycotina</taxon>
        <taxon>Agaricomycetes</taxon>
        <taxon>Agaricomycetidae</taxon>
        <taxon>Jaapiales</taxon>
        <taxon>Jaapiaceae</taxon>
        <taxon>Jaapia</taxon>
    </lineage>
</organism>
<dbReference type="Proteomes" id="UP000027265">
    <property type="component" value="Unassembled WGS sequence"/>
</dbReference>
<feature type="transmembrane region" description="Helical" evidence="2">
    <location>
        <begin position="59"/>
        <end position="76"/>
    </location>
</feature>
<dbReference type="InterPro" id="IPR045340">
    <property type="entry name" value="DUF6533"/>
</dbReference>
<gene>
    <name evidence="4" type="ORF">JAAARDRAFT_79245</name>
</gene>
<feature type="transmembrane region" description="Helical" evidence="2">
    <location>
        <begin position="221"/>
        <end position="243"/>
    </location>
</feature>
<feature type="transmembrane region" description="Helical" evidence="2">
    <location>
        <begin position="168"/>
        <end position="193"/>
    </location>
</feature>
<dbReference type="InParanoid" id="A0A067PSM5"/>
<accession>A0A067PSM5</accession>
<evidence type="ECO:0000256" key="2">
    <source>
        <dbReference type="SAM" id="Phobius"/>
    </source>
</evidence>
<evidence type="ECO:0000259" key="3">
    <source>
        <dbReference type="Pfam" id="PF20151"/>
    </source>
</evidence>
<reference evidence="5" key="1">
    <citation type="journal article" date="2014" name="Proc. Natl. Acad. Sci. U.S.A.">
        <title>Extensive sampling of basidiomycete genomes demonstrates inadequacy of the white-rot/brown-rot paradigm for wood decay fungi.</title>
        <authorList>
            <person name="Riley R."/>
            <person name="Salamov A.A."/>
            <person name="Brown D.W."/>
            <person name="Nagy L.G."/>
            <person name="Floudas D."/>
            <person name="Held B.W."/>
            <person name="Levasseur A."/>
            <person name="Lombard V."/>
            <person name="Morin E."/>
            <person name="Otillar R."/>
            <person name="Lindquist E.A."/>
            <person name="Sun H."/>
            <person name="LaButti K.M."/>
            <person name="Schmutz J."/>
            <person name="Jabbour D."/>
            <person name="Luo H."/>
            <person name="Baker S.E."/>
            <person name="Pisabarro A.G."/>
            <person name="Walton J.D."/>
            <person name="Blanchette R.A."/>
            <person name="Henrissat B."/>
            <person name="Martin F."/>
            <person name="Cullen D."/>
            <person name="Hibbett D.S."/>
            <person name="Grigoriev I.V."/>
        </authorList>
    </citation>
    <scope>NUCLEOTIDE SEQUENCE [LARGE SCALE GENOMIC DNA]</scope>
    <source>
        <strain evidence="5">MUCL 33604</strain>
    </source>
</reference>
<name>A0A067PSM5_9AGAM</name>
<dbReference type="EMBL" id="KL197721">
    <property type="protein sequence ID" value="KDQ56830.1"/>
    <property type="molecule type" value="Genomic_DNA"/>
</dbReference>
<keyword evidence="2" id="KW-0812">Transmembrane</keyword>
<proteinExistence type="predicted"/>
<dbReference type="HOGENOM" id="CLU_035509_9_0_1"/>
<keyword evidence="2" id="KW-0472">Membrane</keyword>
<evidence type="ECO:0000256" key="1">
    <source>
        <dbReference type="SAM" id="MobiDB-lite"/>
    </source>
</evidence>
<keyword evidence="5" id="KW-1185">Reference proteome</keyword>
<feature type="transmembrane region" description="Helical" evidence="2">
    <location>
        <begin position="249"/>
        <end position="266"/>
    </location>
</feature>
<protein>
    <recommendedName>
        <fullName evidence="3">DUF6533 domain-containing protein</fullName>
    </recommendedName>
</protein>
<evidence type="ECO:0000313" key="5">
    <source>
        <dbReference type="Proteomes" id="UP000027265"/>
    </source>
</evidence>
<dbReference type="Pfam" id="PF20151">
    <property type="entry name" value="DUF6533"/>
    <property type="match status" value="1"/>
</dbReference>
<dbReference type="AlphaFoldDB" id="A0A067PSM5"/>
<sequence length="328" mass="36450">MDSSAWAEFEAVLSDLQTLNYVNVAALAWLVYDIVLTFKEECSFIWNTRLSITKIFYLLIRYVVVFLLAFSLAVNMQVGLSTNLFDICKISSIWFHFDSFVVGKCALDDSRMGLVWSISQRYSPPVSAAVGIVAAICGVASHQTVPQLSSGLPIPGCLLFQTAANQKWGTIAGCTLHVTFNGVLFALTLYKFITDIGSTEMKLHEARRFAPLMSLFIRDGAFYFLLTLVGTVYNLVLLVVLWVRPVGLAGTPLMTATFAVASTRLVHDLRRTIMKEEFSVRTSDVEMTRPPSQRLSHPPHSRPTSSAVRRASLEPVIEITRVDEAIEV</sequence>
<keyword evidence="2" id="KW-1133">Transmembrane helix</keyword>
<feature type="region of interest" description="Disordered" evidence="1">
    <location>
        <begin position="283"/>
        <end position="309"/>
    </location>
</feature>